<reference evidence="2" key="1">
    <citation type="submission" date="2020-10" db="EMBL/GenBank/DDBJ databases">
        <authorList>
            <person name="Gilroy R."/>
        </authorList>
    </citation>
    <scope>NUCLEOTIDE SEQUENCE</scope>
    <source>
        <strain evidence="2">CHK165-10780</strain>
    </source>
</reference>
<sequence length="243" mass="27977">MMMTDHGILNYTGMGTVGDQTLEGNQNITLATSKESGIHVYLFESYQDNQYYFDGEVELVGDVYTTNELDQNQNMRTVFKFPLRLKNPNSKLLIDIQDVKNSEKEKRKSIRKFSQKEMKEKIKSIVSSGSSREVKAIYRERNSMISEYTKKRANGVCDLCGKPAPFKDKNGNPYLEEHHVVTLASGGPDKIYNTVAICPNCHRRIHVLNRKSDIDKLQKVILKYLLDDHDIENIENFKKLFSK</sequence>
<name>A0A9D0Z0B4_9FIRM</name>
<keyword evidence="2" id="KW-0540">Nuclease</keyword>
<evidence type="ECO:0000313" key="2">
    <source>
        <dbReference type="EMBL" id="HIQ65262.1"/>
    </source>
</evidence>
<dbReference type="Pfam" id="PF26348">
    <property type="entry name" value="SRA_ScoMcrA"/>
    <property type="match status" value="1"/>
</dbReference>
<organism evidence="2 3">
    <name type="scientific">Candidatus Faecenecus gallistercoris</name>
    <dbReference type="NCBI Taxonomy" id="2840793"/>
    <lineage>
        <taxon>Bacteria</taxon>
        <taxon>Bacillati</taxon>
        <taxon>Bacillota</taxon>
        <taxon>Bacillota incertae sedis</taxon>
        <taxon>Candidatus Faecenecus</taxon>
    </lineage>
</organism>
<dbReference type="Pfam" id="PF01844">
    <property type="entry name" value="HNH"/>
    <property type="match status" value="1"/>
</dbReference>
<protein>
    <submittedName>
        <fullName evidence="2">HNH endonuclease</fullName>
    </submittedName>
</protein>
<dbReference type="CDD" id="cd00085">
    <property type="entry name" value="HNHc"/>
    <property type="match status" value="1"/>
</dbReference>
<dbReference type="GO" id="GO:0003676">
    <property type="term" value="F:nucleic acid binding"/>
    <property type="evidence" value="ECO:0007669"/>
    <property type="project" value="InterPro"/>
</dbReference>
<dbReference type="SMART" id="SM00507">
    <property type="entry name" value="HNHc"/>
    <property type="match status" value="1"/>
</dbReference>
<evidence type="ECO:0000313" key="3">
    <source>
        <dbReference type="Proteomes" id="UP000886725"/>
    </source>
</evidence>
<keyword evidence="2" id="KW-0255">Endonuclease</keyword>
<dbReference type="Proteomes" id="UP000886725">
    <property type="component" value="Unassembled WGS sequence"/>
</dbReference>
<gene>
    <name evidence="2" type="ORF">IAC85_05950</name>
</gene>
<dbReference type="GO" id="GO:0008270">
    <property type="term" value="F:zinc ion binding"/>
    <property type="evidence" value="ECO:0007669"/>
    <property type="project" value="InterPro"/>
</dbReference>
<evidence type="ECO:0000259" key="1">
    <source>
        <dbReference type="SMART" id="SM00507"/>
    </source>
</evidence>
<dbReference type="InterPro" id="IPR058712">
    <property type="entry name" value="SRA_ScoMcrA"/>
</dbReference>
<reference evidence="2" key="2">
    <citation type="journal article" date="2021" name="PeerJ">
        <title>Extensive microbial diversity within the chicken gut microbiome revealed by metagenomics and culture.</title>
        <authorList>
            <person name="Gilroy R."/>
            <person name="Ravi A."/>
            <person name="Getino M."/>
            <person name="Pursley I."/>
            <person name="Horton D.L."/>
            <person name="Alikhan N.F."/>
            <person name="Baker D."/>
            <person name="Gharbi K."/>
            <person name="Hall N."/>
            <person name="Watson M."/>
            <person name="Adriaenssens E.M."/>
            <person name="Foster-Nyarko E."/>
            <person name="Jarju S."/>
            <person name="Secka A."/>
            <person name="Antonio M."/>
            <person name="Oren A."/>
            <person name="Chaudhuri R.R."/>
            <person name="La Ragione R."/>
            <person name="Hildebrand F."/>
            <person name="Pallen M.J."/>
        </authorList>
    </citation>
    <scope>NUCLEOTIDE SEQUENCE</scope>
    <source>
        <strain evidence="2">CHK165-10780</strain>
    </source>
</reference>
<dbReference type="InterPro" id="IPR002711">
    <property type="entry name" value="HNH"/>
</dbReference>
<dbReference type="GO" id="GO:0004519">
    <property type="term" value="F:endonuclease activity"/>
    <property type="evidence" value="ECO:0007669"/>
    <property type="project" value="UniProtKB-KW"/>
</dbReference>
<dbReference type="EMBL" id="DVFU01000114">
    <property type="protein sequence ID" value="HIQ65262.1"/>
    <property type="molecule type" value="Genomic_DNA"/>
</dbReference>
<comment type="caution">
    <text evidence="2">The sequence shown here is derived from an EMBL/GenBank/DDBJ whole genome shotgun (WGS) entry which is preliminary data.</text>
</comment>
<accession>A0A9D0Z0B4</accession>
<dbReference type="Gene3D" id="1.10.30.50">
    <property type="match status" value="1"/>
</dbReference>
<keyword evidence="2" id="KW-0378">Hydrolase</keyword>
<proteinExistence type="predicted"/>
<dbReference type="InterPro" id="IPR003615">
    <property type="entry name" value="HNH_nuc"/>
</dbReference>
<feature type="domain" description="HNH nuclease" evidence="1">
    <location>
        <begin position="144"/>
        <end position="203"/>
    </location>
</feature>
<dbReference type="AlphaFoldDB" id="A0A9D0Z0B4"/>